<dbReference type="Proteomes" id="UP000006787">
    <property type="component" value="Unassembled WGS sequence"/>
</dbReference>
<dbReference type="InterPro" id="IPR013762">
    <property type="entry name" value="Integrase-like_cat_sf"/>
</dbReference>
<keyword evidence="4" id="KW-0233">DNA recombination</keyword>
<dbReference type="RefSeq" id="WP_003134908.1">
    <property type="nucleotide sequence ID" value="NZ_AMQS01000007.1"/>
</dbReference>
<dbReference type="InterPro" id="IPR002104">
    <property type="entry name" value="Integrase_catalytic"/>
</dbReference>
<dbReference type="Pfam" id="PF00589">
    <property type="entry name" value="Phage_integrase"/>
    <property type="match status" value="1"/>
</dbReference>
<accession>K2PX29</accession>
<comment type="caution">
    <text evidence="6">The sequence shown here is derived from an EMBL/GenBank/DDBJ whole genome shotgun (WGS) entry which is preliminary data.</text>
</comment>
<keyword evidence="2" id="KW-0229">DNA integration</keyword>
<evidence type="ECO:0000256" key="2">
    <source>
        <dbReference type="ARBA" id="ARBA00022908"/>
    </source>
</evidence>
<feature type="domain" description="Tyr recombinase" evidence="5">
    <location>
        <begin position="172"/>
        <end position="373"/>
    </location>
</feature>
<reference evidence="6" key="1">
    <citation type="journal article" date="2012" name="J. Bacteriol.">
        <title>Genome Sequence of the Bacteriocin-Producing Strain Lactococcus garvieae DCC43.</title>
        <authorList>
            <person name="Gabrielsen C."/>
            <person name="Brede D.A."/>
            <person name="Hernandez P.E."/>
            <person name="Nes I.F."/>
            <person name="Diep D.B."/>
        </authorList>
    </citation>
    <scope>NUCLEOTIDE SEQUENCE [LARGE SCALE GENOMIC DNA]</scope>
    <source>
        <strain evidence="6">DCC43</strain>
    </source>
</reference>
<dbReference type="Pfam" id="PF22022">
    <property type="entry name" value="Phage_int_M"/>
    <property type="match status" value="1"/>
</dbReference>
<evidence type="ECO:0000313" key="6">
    <source>
        <dbReference type="EMBL" id="EKF51981.1"/>
    </source>
</evidence>
<dbReference type="GO" id="GO:0015074">
    <property type="term" value="P:DNA integration"/>
    <property type="evidence" value="ECO:0007669"/>
    <property type="project" value="UniProtKB-KW"/>
</dbReference>
<name>K2PX29_9LACT</name>
<dbReference type="InterPro" id="IPR050808">
    <property type="entry name" value="Phage_Integrase"/>
</dbReference>
<dbReference type="EMBL" id="AMQS01000007">
    <property type="protein sequence ID" value="EKF51981.1"/>
    <property type="molecule type" value="Genomic_DNA"/>
</dbReference>
<gene>
    <name evidence="6" type="ORF">C426_0609</name>
</gene>
<organism evidence="6">
    <name type="scientific">Lactococcus garvieae DCC43</name>
    <dbReference type="NCBI Taxonomy" id="1231377"/>
    <lineage>
        <taxon>Bacteria</taxon>
        <taxon>Bacillati</taxon>
        <taxon>Bacillota</taxon>
        <taxon>Bacilli</taxon>
        <taxon>Lactobacillales</taxon>
        <taxon>Streptococcaceae</taxon>
        <taxon>Lactococcus</taxon>
    </lineage>
</organism>
<dbReference type="PATRIC" id="fig|1231377.3.peg.611"/>
<dbReference type="AlphaFoldDB" id="K2PX29"/>
<sequence length="382" mass="44573">MWIEELDNGKYKYFERYRDPLTEKLKKVSVTLDKNTSRAQKVAQTELTNKINTKLSETPGEKQTLEMIYKEWMVKYSKTSKASTVRHIQSQWKNSDNRIVKTALIGNITSGTIQKWIDKIYYEEDLSFSTADGYKTMLSNIFRYAKMRGYISSNPVSDVRIDKKKTDKTENVEEKYLEHDELDAVIKRLTNNKRSKRYGQIAEFLSLTGLRYGELIALKYNDYDGKNVHITKTLDYTIKKNKPVATEPKNEYSRRTVSLPDRAIEIIEEITLENSLMKQTSKFYQDEDYIFTTMFGTPIYIGNINDSLRHVKSYLKLNKKLSTHTFRHTHISQLAELNLPLKSIMERVGHHSPNTTLKIYTHVTKQMKSDLIDQLNKKISGA</sequence>
<dbReference type="PANTHER" id="PTHR30629:SF2">
    <property type="entry name" value="PROPHAGE INTEGRASE INTS-RELATED"/>
    <property type="match status" value="1"/>
</dbReference>
<dbReference type="PANTHER" id="PTHR30629">
    <property type="entry name" value="PROPHAGE INTEGRASE"/>
    <property type="match status" value="1"/>
</dbReference>
<proteinExistence type="inferred from homology"/>
<dbReference type="InterPro" id="IPR053876">
    <property type="entry name" value="Phage_int_M"/>
</dbReference>
<dbReference type="Gene3D" id="1.10.443.10">
    <property type="entry name" value="Intergrase catalytic core"/>
    <property type="match status" value="1"/>
</dbReference>
<dbReference type="eggNOG" id="COG0582">
    <property type="taxonomic scope" value="Bacteria"/>
</dbReference>
<protein>
    <submittedName>
        <fullName evidence="6">Phage integrase</fullName>
    </submittedName>
</protein>
<keyword evidence="3" id="KW-0238">DNA-binding</keyword>
<evidence type="ECO:0000256" key="1">
    <source>
        <dbReference type="ARBA" id="ARBA00008857"/>
    </source>
</evidence>
<evidence type="ECO:0000259" key="5">
    <source>
        <dbReference type="PROSITE" id="PS51898"/>
    </source>
</evidence>
<dbReference type="Gene3D" id="1.10.150.130">
    <property type="match status" value="1"/>
</dbReference>
<evidence type="ECO:0000256" key="4">
    <source>
        <dbReference type="ARBA" id="ARBA00023172"/>
    </source>
</evidence>
<dbReference type="GO" id="GO:0003677">
    <property type="term" value="F:DNA binding"/>
    <property type="evidence" value="ECO:0007669"/>
    <property type="project" value="UniProtKB-KW"/>
</dbReference>
<dbReference type="InterPro" id="IPR011010">
    <property type="entry name" value="DNA_brk_join_enz"/>
</dbReference>
<dbReference type="SUPFAM" id="SSF56349">
    <property type="entry name" value="DNA breaking-rejoining enzymes"/>
    <property type="match status" value="1"/>
</dbReference>
<dbReference type="CDD" id="cd01189">
    <property type="entry name" value="INT_ICEBs1_C_like"/>
    <property type="match status" value="1"/>
</dbReference>
<evidence type="ECO:0000256" key="3">
    <source>
        <dbReference type="ARBA" id="ARBA00023125"/>
    </source>
</evidence>
<dbReference type="GO" id="GO:0006310">
    <property type="term" value="P:DNA recombination"/>
    <property type="evidence" value="ECO:0007669"/>
    <property type="project" value="UniProtKB-KW"/>
</dbReference>
<dbReference type="PROSITE" id="PS51898">
    <property type="entry name" value="TYR_RECOMBINASE"/>
    <property type="match status" value="1"/>
</dbReference>
<comment type="similarity">
    <text evidence="1">Belongs to the 'phage' integrase family.</text>
</comment>
<dbReference type="InterPro" id="IPR010998">
    <property type="entry name" value="Integrase_recombinase_N"/>
</dbReference>